<dbReference type="InterPro" id="IPR010255">
    <property type="entry name" value="Haem_peroxidase_sf"/>
</dbReference>
<accession>A0AAD5JJA6</accession>
<evidence type="ECO:0000256" key="14">
    <source>
        <dbReference type="PIRSR" id="PIRSR600823-2"/>
    </source>
</evidence>
<keyword evidence="11 16" id="KW-1015">Disulfide bond</keyword>
<dbReference type="GO" id="GO:0042744">
    <property type="term" value="P:hydrogen peroxide catabolic process"/>
    <property type="evidence" value="ECO:0007669"/>
    <property type="project" value="UniProtKB-KW"/>
</dbReference>
<keyword evidence="7 17" id="KW-0349">Heme</keyword>
<reference evidence="19" key="1">
    <citation type="journal article" date="2022" name="Plant J.">
        <title>Strategies of tolerance reflected in two North American maple genomes.</title>
        <authorList>
            <person name="McEvoy S.L."/>
            <person name="Sezen U.U."/>
            <person name="Trouern-Trend A."/>
            <person name="McMahon S.M."/>
            <person name="Schaberg P.G."/>
            <person name="Yang J."/>
            <person name="Wegrzyn J.L."/>
            <person name="Swenson N.G."/>
        </authorList>
    </citation>
    <scope>NUCLEOTIDE SEQUENCE</scope>
    <source>
        <strain evidence="19">91603</strain>
    </source>
</reference>
<evidence type="ECO:0000256" key="15">
    <source>
        <dbReference type="PIRSR" id="PIRSR600823-3"/>
    </source>
</evidence>
<dbReference type="CDD" id="cd00693">
    <property type="entry name" value="secretory_peroxidase"/>
    <property type="match status" value="1"/>
</dbReference>
<comment type="cofactor">
    <cofactor evidence="15 17">
        <name>Ca(2+)</name>
        <dbReference type="ChEBI" id="CHEBI:29108"/>
    </cofactor>
    <text evidence="15 17">Binds 2 calcium ions per subunit.</text>
</comment>
<comment type="similarity">
    <text evidence="17">Belongs to the peroxidase family. Classical plant (class III) peroxidase subfamily.</text>
</comment>
<dbReference type="GO" id="GO:0046872">
    <property type="term" value="F:metal ion binding"/>
    <property type="evidence" value="ECO:0007669"/>
    <property type="project" value="UniProtKB-UniRule"/>
</dbReference>
<dbReference type="Gene3D" id="1.10.520.10">
    <property type="match status" value="2"/>
</dbReference>
<evidence type="ECO:0000256" key="13">
    <source>
        <dbReference type="ARBA" id="ARBA00023324"/>
    </source>
</evidence>
<dbReference type="EMBL" id="JAJSOW010000003">
    <property type="protein sequence ID" value="KAI9194296.1"/>
    <property type="molecule type" value="Genomic_DNA"/>
</dbReference>
<evidence type="ECO:0000256" key="17">
    <source>
        <dbReference type="RuleBase" id="RU362060"/>
    </source>
</evidence>
<dbReference type="InterPro" id="IPR000823">
    <property type="entry name" value="Peroxidase_pln"/>
</dbReference>
<evidence type="ECO:0000259" key="18">
    <source>
        <dbReference type="PROSITE" id="PS50873"/>
    </source>
</evidence>
<dbReference type="PRINTS" id="PR00461">
    <property type="entry name" value="PLPEROXIDASE"/>
</dbReference>
<keyword evidence="20" id="KW-1185">Reference proteome</keyword>
<keyword evidence="6 17" id="KW-0575">Peroxidase</keyword>
<evidence type="ECO:0000256" key="16">
    <source>
        <dbReference type="PIRSR" id="PIRSR600823-5"/>
    </source>
</evidence>
<feature type="disulfide bond" evidence="16">
    <location>
        <begin position="171"/>
        <end position="203"/>
    </location>
</feature>
<evidence type="ECO:0000256" key="5">
    <source>
        <dbReference type="ARBA" id="ARBA00022525"/>
    </source>
</evidence>
<feature type="domain" description="Plant heme peroxidase family profile" evidence="18">
    <location>
        <begin position="93"/>
        <end position="295"/>
    </location>
</feature>
<evidence type="ECO:0000256" key="10">
    <source>
        <dbReference type="ARBA" id="ARBA00023004"/>
    </source>
</evidence>
<comment type="caution">
    <text evidence="19">The sequence shown here is derived from an EMBL/GenBank/DDBJ whole genome shotgun (WGS) entry which is preliminary data.</text>
</comment>
<dbReference type="FunFam" id="1.10.420.10:FF:000008">
    <property type="entry name" value="Peroxidase"/>
    <property type="match status" value="1"/>
</dbReference>
<keyword evidence="12" id="KW-0325">Glycoprotein</keyword>
<name>A0AAD5JJA6_ACENE</name>
<evidence type="ECO:0000256" key="4">
    <source>
        <dbReference type="ARBA" id="ARBA00012313"/>
    </source>
</evidence>
<feature type="binding site" description="axial binding residue" evidence="15">
    <location>
        <position position="164"/>
    </location>
    <ligand>
        <name>heme b</name>
        <dbReference type="ChEBI" id="CHEBI:60344"/>
    </ligand>
    <ligandPart>
        <name>Fe</name>
        <dbReference type="ChEBI" id="CHEBI:18248"/>
    </ligandPart>
</feature>
<evidence type="ECO:0000256" key="3">
    <source>
        <dbReference type="ARBA" id="ARBA00006873"/>
    </source>
</evidence>
<comment type="cofactor">
    <cofactor evidence="15 17">
        <name>heme b</name>
        <dbReference type="ChEBI" id="CHEBI:60344"/>
    </cofactor>
    <text evidence="15 17">Binds 1 heme b (iron(II)-protoporphyrin IX) group per subunit.</text>
</comment>
<dbReference type="PROSITE" id="PS00435">
    <property type="entry name" value="PEROXIDASE_1"/>
    <property type="match status" value="1"/>
</dbReference>
<dbReference type="PROSITE" id="PS50873">
    <property type="entry name" value="PEROXIDASE_4"/>
    <property type="match status" value="1"/>
</dbReference>
<comment type="similarity">
    <text evidence="3">Belongs to the peroxidase family. Ascorbate peroxidase subfamily.</text>
</comment>
<keyword evidence="13 17" id="KW-0376">Hydrogen peroxide</keyword>
<feature type="binding site" evidence="14">
    <location>
        <position position="134"/>
    </location>
    <ligand>
        <name>substrate</name>
    </ligand>
</feature>
<evidence type="ECO:0000256" key="9">
    <source>
        <dbReference type="ARBA" id="ARBA00023002"/>
    </source>
</evidence>
<dbReference type="Proteomes" id="UP001064489">
    <property type="component" value="Chromosome 1"/>
</dbReference>
<gene>
    <name evidence="19" type="ORF">LWI28_004886</name>
</gene>
<keyword evidence="8 15" id="KW-0479">Metal-binding</keyword>
<dbReference type="InterPro" id="IPR002016">
    <property type="entry name" value="Haem_peroxidase"/>
</dbReference>
<comment type="catalytic activity">
    <reaction evidence="1 17">
        <text>2 a phenolic donor + H2O2 = 2 a phenolic radical donor + 2 H2O</text>
        <dbReference type="Rhea" id="RHEA:56136"/>
        <dbReference type="ChEBI" id="CHEBI:15377"/>
        <dbReference type="ChEBI" id="CHEBI:16240"/>
        <dbReference type="ChEBI" id="CHEBI:139520"/>
        <dbReference type="ChEBI" id="CHEBI:139521"/>
        <dbReference type="EC" id="1.11.1.7"/>
    </reaction>
</comment>
<proteinExistence type="inferred from homology"/>
<dbReference type="GO" id="GO:0006979">
    <property type="term" value="P:response to oxidative stress"/>
    <property type="evidence" value="ECO:0007669"/>
    <property type="project" value="UniProtKB-UniRule"/>
</dbReference>
<dbReference type="Pfam" id="PF00141">
    <property type="entry name" value="peroxidase"/>
    <property type="match status" value="1"/>
</dbReference>
<dbReference type="PRINTS" id="PR00458">
    <property type="entry name" value="PEROXIDASE"/>
</dbReference>
<dbReference type="AlphaFoldDB" id="A0AAD5JJA6"/>
<evidence type="ECO:0000256" key="1">
    <source>
        <dbReference type="ARBA" id="ARBA00000189"/>
    </source>
</evidence>
<organism evidence="19 20">
    <name type="scientific">Acer negundo</name>
    <name type="common">Box elder</name>
    <dbReference type="NCBI Taxonomy" id="4023"/>
    <lineage>
        <taxon>Eukaryota</taxon>
        <taxon>Viridiplantae</taxon>
        <taxon>Streptophyta</taxon>
        <taxon>Embryophyta</taxon>
        <taxon>Tracheophyta</taxon>
        <taxon>Spermatophyta</taxon>
        <taxon>Magnoliopsida</taxon>
        <taxon>eudicotyledons</taxon>
        <taxon>Gunneridae</taxon>
        <taxon>Pentapetalae</taxon>
        <taxon>rosids</taxon>
        <taxon>malvids</taxon>
        <taxon>Sapindales</taxon>
        <taxon>Sapindaceae</taxon>
        <taxon>Hippocastanoideae</taxon>
        <taxon>Acereae</taxon>
        <taxon>Acer</taxon>
    </lineage>
</organism>
<dbReference type="Gene3D" id="1.10.420.10">
    <property type="entry name" value="Peroxidase, domain 2"/>
    <property type="match status" value="1"/>
</dbReference>
<evidence type="ECO:0000256" key="7">
    <source>
        <dbReference type="ARBA" id="ARBA00022617"/>
    </source>
</evidence>
<evidence type="ECO:0000313" key="20">
    <source>
        <dbReference type="Proteomes" id="UP001064489"/>
    </source>
</evidence>
<keyword evidence="10 15" id="KW-0408">Iron</keyword>
<dbReference type="GO" id="GO:0005576">
    <property type="term" value="C:extracellular region"/>
    <property type="evidence" value="ECO:0007669"/>
    <property type="project" value="UniProtKB-SubCell"/>
</dbReference>
<evidence type="ECO:0000256" key="2">
    <source>
        <dbReference type="ARBA" id="ARBA00002322"/>
    </source>
</evidence>
<sequence>MVSRRNRWKFGLKLRRKVVVTGSLAMASRHAHWEVCGEREVCEAGNGRGRGRRPRVRVDELRMNFYKDSCPKAEDIVKKITWSRIANNPGLSAKLLRMHYHDCFVTSKKPKWEVRTGRKDGRVSLASQVSGNLPSPFANFSGLMQVFTNKGLDKHDLVTLSAAHTVGVAHCGIFSRRLYNFTGNGDADPSLDATYADFLRSKCPNPADPSITVEMDPQSSLSFDKSYFTIVLQNKGLFISDAALLTDPIALNTLKRFQETNAFFSEFSDVMMRMGAMEVLTGNEGEIRKKCSIVN</sequence>
<keyword evidence="5 17" id="KW-0964">Secreted</keyword>
<dbReference type="EC" id="1.11.1.7" evidence="4 17"/>
<feature type="binding site" evidence="15">
    <location>
        <position position="165"/>
    </location>
    <ligand>
        <name>Ca(2+)</name>
        <dbReference type="ChEBI" id="CHEBI:29108"/>
        <label>2</label>
    </ligand>
</feature>
<keyword evidence="15 17" id="KW-0106">Calcium</keyword>
<comment type="subcellular location">
    <subcellularLocation>
        <location evidence="17">Secreted</location>
    </subcellularLocation>
</comment>
<dbReference type="InterPro" id="IPR019793">
    <property type="entry name" value="Peroxidases_heam-ligand_BS"/>
</dbReference>
<protein>
    <recommendedName>
        <fullName evidence="4 17">Peroxidase</fullName>
        <ecNumber evidence="4 17">1.11.1.7</ecNumber>
    </recommendedName>
</protein>
<evidence type="ECO:0000256" key="11">
    <source>
        <dbReference type="ARBA" id="ARBA00023157"/>
    </source>
</evidence>
<evidence type="ECO:0000256" key="8">
    <source>
        <dbReference type="ARBA" id="ARBA00022723"/>
    </source>
</evidence>
<keyword evidence="9 17" id="KW-0560">Oxidoreductase</keyword>
<comment type="function">
    <text evidence="2">Removal of H(2)O(2), oxidation of toxic reductants, biosynthesis and degradation of lignin, suberization, auxin catabolism, response to environmental stresses such as wounding, pathogen attack and oxidative stress. These functions might be dependent on each isozyme/isoform in each plant tissue.</text>
</comment>
<reference evidence="19" key="2">
    <citation type="submission" date="2023-02" db="EMBL/GenBank/DDBJ databases">
        <authorList>
            <person name="Swenson N.G."/>
            <person name="Wegrzyn J.L."/>
            <person name="Mcevoy S.L."/>
        </authorList>
    </citation>
    <scope>NUCLEOTIDE SEQUENCE</scope>
    <source>
        <strain evidence="19">91603</strain>
        <tissue evidence="19">Leaf</tissue>
    </source>
</reference>
<feature type="binding site" evidence="15">
    <location>
        <position position="216"/>
    </location>
    <ligand>
        <name>Ca(2+)</name>
        <dbReference type="ChEBI" id="CHEBI:29108"/>
        <label>2</label>
    </ligand>
</feature>
<evidence type="ECO:0000256" key="12">
    <source>
        <dbReference type="ARBA" id="ARBA00023180"/>
    </source>
</evidence>
<feature type="binding site" evidence="15">
    <location>
        <position position="224"/>
    </location>
    <ligand>
        <name>Ca(2+)</name>
        <dbReference type="ChEBI" id="CHEBI:29108"/>
        <label>2</label>
    </ligand>
</feature>
<evidence type="ECO:0000256" key="6">
    <source>
        <dbReference type="ARBA" id="ARBA00022559"/>
    </source>
</evidence>
<dbReference type="SUPFAM" id="SSF48113">
    <property type="entry name" value="Heme-dependent peroxidases"/>
    <property type="match status" value="1"/>
</dbReference>
<evidence type="ECO:0000313" key="19">
    <source>
        <dbReference type="EMBL" id="KAI9194296.1"/>
    </source>
</evidence>
<dbReference type="GO" id="GO:0140825">
    <property type="term" value="F:lactoperoxidase activity"/>
    <property type="evidence" value="ECO:0007669"/>
    <property type="project" value="UniProtKB-EC"/>
</dbReference>
<dbReference type="PANTHER" id="PTHR31235">
    <property type="entry name" value="PEROXIDASE 25-RELATED"/>
    <property type="match status" value="1"/>
</dbReference>
<dbReference type="InterPro" id="IPR033905">
    <property type="entry name" value="Secretory_peroxidase"/>
</dbReference>
<dbReference type="GO" id="GO:0020037">
    <property type="term" value="F:heme binding"/>
    <property type="evidence" value="ECO:0007669"/>
    <property type="project" value="UniProtKB-UniRule"/>
</dbReference>